<dbReference type="AlphaFoldDB" id="A0A1W6ZWK1"/>
<dbReference type="Proteomes" id="UP000194137">
    <property type="component" value="Chromosome"/>
</dbReference>
<reference evidence="16 17" key="1">
    <citation type="submission" date="2017-05" db="EMBL/GenBank/DDBJ databases">
        <title>Full genome sequence of Pseudorhodoplanes sinuspersici.</title>
        <authorList>
            <person name="Dastgheib S.M.M."/>
            <person name="Shavandi M."/>
            <person name="Tirandaz H."/>
        </authorList>
    </citation>
    <scope>NUCLEOTIDE SEQUENCE [LARGE SCALE GENOMIC DNA]</scope>
    <source>
        <strain evidence="16 17">RIPI110</strain>
    </source>
</reference>
<comment type="function">
    <text evidence="13">Glucanases play a role in cell expansion during growth, in cell-cell fusion during mating, and in spore release during sporulation. This enzyme may be involved in beta-glucan degradation. Active on laminarin and lichenan.</text>
</comment>
<dbReference type="KEGG" id="psin:CAK95_23635"/>
<gene>
    <name evidence="16" type="ORF">CAK95_23635</name>
</gene>
<protein>
    <recommendedName>
        <fullName evidence="15">Endo-1,3-beta-glucanase btgC</fullName>
    </recommendedName>
    <alternativeName>
        <fullName evidence="14">Laminarinase btgC</fullName>
    </alternativeName>
</protein>
<keyword evidence="7" id="KW-0378">Hydrolase</keyword>
<dbReference type="RefSeq" id="WP_086090148.1">
    <property type="nucleotide sequence ID" value="NZ_CP021112.1"/>
</dbReference>
<keyword evidence="6" id="KW-0732">Signal</keyword>
<dbReference type="GO" id="GO:0004553">
    <property type="term" value="F:hydrolase activity, hydrolyzing O-glycosyl compounds"/>
    <property type="evidence" value="ECO:0007669"/>
    <property type="project" value="InterPro"/>
</dbReference>
<evidence type="ECO:0000256" key="3">
    <source>
        <dbReference type="ARBA" id="ARBA00022475"/>
    </source>
</evidence>
<dbReference type="GO" id="GO:0071555">
    <property type="term" value="P:cell wall organization"/>
    <property type="evidence" value="ECO:0007669"/>
    <property type="project" value="UniProtKB-KW"/>
</dbReference>
<keyword evidence="12" id="KW-0624">Polysaccharide degradation</keyword>
<evidence type="ECO:0000256" key="7">
    <source>
        <dbReference type="ARBA" id="ARBA00022801"/>
    </source>
</evidence>
<dbReference type="EMBL" id="CP021112">
    <property type="protein sequence ID" value="ARQ01754.1"/>
    <property type="molecule type" value="Genomic_DNA"/>
</dbReference>
<comment type="subcellular location">
    <subcellularLocation>
        <location evidence="2">Cell membrane</location>
    </subcellularLocation>
    <subcellularLocation>
        <location evidence="1">Secreted</location>
        <location evidence="1">Cell wall</location>
    </subcellularLocation>
</comment>
<keyword evidence="8" id="KW-0472">Membrane</keyword>
<evidence type="ECO:0000256" key="9">
    <source>
        <dbReference type="ARBA" id="ARBA00023180"/>
    </source>
</evidence>
<evidence type="ECO:0000313" key="16">
    <source>
        <dbReference type="EMBL" id="ARQ01754.1"/>
    </source>
</evidence>
<dbReference type="PANTHER" id="PTHR16631">
    <property type="entry name" value="GLUCAN 1,3-BETA-GLUCOSIDASE"/>
    <property type="match status" value="1"/>
</dbReference>
<keyword evidence="17" id="KW-1185">Reference proteome</keyword>
<proteinExistence type="predicted"/>
<evidence type="ECO:0000256" key="2">
    <source>
        <dbReference type="ARBA" id="ARBA00004236"/>
    </source>
</evidence>
<evidence type="ECO:0000256" key="14">
    <source>
        <dbReference type="ARBA" id="ARBA00042373"/>
    </source>
</evidence>
<dbReference type="Gene3D" id="3.20.20.80">
    <property type="entry name" value="Glycosidases"/>
    <property type="match status" value="1"/>
</dbReference>
<keyword evidence="3" id="KW-1003">Cell membrane</keyword>
<evidence type="ECO:0000256" key="15">
    <source>
        <dbReference type="ARBA" id="ARBA00043078"/>
    </source>
</evidence>
<evidence type="ECO:0000256" key="13">
    <source>
        <dbReference type="ARBA" id="ARBA00037649"/>
    </source>
</evidence>
<dbReference type="GO" id="GO:0005886">
    <property type="term" value="C:plasma membrane"/>
    <property type="evidence" value="ECO:0007669"/>
    <property type="project" value="UniProtKB-SubCell"/>
</dbReference>
<keyword evidence="4" id="KW-0134">Cell wall</keyword>
<dbReference type="STRING" id="1235591.CAK95_23635"/>
<keyword evidence="10" id="KW-0119">Carbohydrate metabolism</keyword>
<accession>A0A1W6ZWK1</accession>
<evidence type="ECO:0000256" key="12">
    <source>
        <dbReference type="ARBA" id="ARBA00023326"/>
    </source>
</evidence>
<dbReference type="InterPro" id="IPR000490">
    <property type="entry name" value="Glyco_hydro_17"/>
</dbReference>
<dbReference type="InterPro" id="IPR050732">
    <property type="entry name" value="Beta-glucan_modifiers"/>
</dbReference>
<sequence length="551" mass="59944">MMVQRPQIMHEQSLSRAGVPALFFVAVSALVALTWWWLGKPVPMPAAAAAGDKLQCVSYAPFRGEQSPLSAGTFIQAAQIEDDLTRLKQLTDCIRTYSTEHGLDQVPAIAQRVGLKVIQGLWLSSHPEKNRQQVESVVALAKRFPDVIQSVVVGNEVLLRGELSGADVANFIRQVKKQVSMPVTYADVWEFWLRHREVYDAVDFVTIHILPYWEDYPIPAKDAAAHVGAIREKMAAAFPNKDILIGETGWPSQGRMREGALPSLVNEALILQEILALANQRGYRVNVIEAFDQPWKRRLEGTVGGYWGLFDDATRQPKFQWGAPVSNHPHWLSQAGAGIAFVAIIFAAAGWTRRSDAKADSSVMSWLAVAIIALAGGTMLGLAVEKTVYESLGLGAWLRSGALVALAAFVPIATASTVMRRATVPSFAGSLARGEAAMPARPDIVTGLLVVAVTVLAIQIALGLVFDPRYRDFTYAPLTAAIVPVVVLALFSRWSKPGLAERTAASVLVLSAIYIVFNESFANWQSLWFCALLAALALSLLLRRSVPGAQS</sequence>
<evidence type="ECO:0000313" key="17">
    <source>
        <dbReference type="Proteomes" id="UP000194137"/>
    </source>
</evidence>
<evidence type="ECO:0000256" key="10">
    <source>
        <dbReference type="ARBA" id="ARBA00023277"/>
    </source>
</evidence>
<evidence type="ECO:0000256" key="5">
    <source>
        <dbReference type="ARBA" id="ARBA00022525"/>
    </source>
</evidence>
<evidence type="ECO:0000256" key="11">
    <source>
        <dbReference type="ARBA" id="ARBA00023316"/>
    </source>
</evidence>
<evidence type="ECO:0000256" key="1">
    <source>
        <dbReference type="ARBA" id="ARBA00004191"/>
    </source>
</evidence>
<keyword evidence="9" id="KW-0325">Glycoprotein</keyword>
<keyword evidence="11" id="KW-0961">Cell wall biogenesis/degradation</keyword>
<keyword evidence="5" id="KW-0964">Secreted</keyword>
<dbReference type="SUPFAM" id="SSF51445">
    <property type="entry name" value="(Trans)glycosidases"/>
    <property type="match status" value="1"/>
</dbReference>
<organism evidence="16 17">
    <name type="scientific">Pseudorhodoplanes sinuspersici</name>
    <dbReference type="NCBI Taxonomy" id="1235591"/>
    <lineage>
        <taxon>Bacteria</taxon>
        <taxon>Pseudomonadati</taxon>
        <taxon>Pseudomonadota</taxon>
        <taxon>Alphaproteobacteria</taxon>
        <taxon>Hyphomicrobiales</taxon>
        <taxon>Pseudorhodoplanes</taxon>
    </lineage>
</organism>
<dbReference type="OrthoDB" id="9806824at2"/>
<dbReference type="PROSITE" id="PS00587">
    <property type="entry name" value="GLYCOSYL_HYDROL_F17"/>
    <property type="match status" value="1"/>
</dbReference>
<dbReference type="PANTHER" id="PTHR16631:SF17">
    <property type="entry name" value="GLUCAN ENDO-1,3-BETA-GLUCOSIDASE BTGC"/>
    <property type="match status" value="1"/>
</dbReference>
<name>A0A1W6ZWK1_9HYPH</name>
<dbReference type="GO" id="GO:0000272">
    <property type="term" value="P:polysaccharide catabolic process"/>
    <property type="evidence" value="ECO:0007669"/>
    <property type="project" value="UniProtKB-KW"/>
</dbReference>
<evidence type="ECO:0000256" key="4">
    <source>
        <dbReference type="ARBA" id="ARBA00022512"/>
    </source>
</evidence>
<dbReference type="InterPro" id="IPR017853">
    <property type="entry name" value="GH"/>
</dbReference>
<evidence type="ECO:0000256" key="8">
    <source>
        <dbReference type="ARBA" id="ARBA00023136"/>
    </source>
</evidence>
<evidence type="ECO:0000256" key="6">
    <source>
        <dbReference type="ARBA" id="ARBA00022729"/>
    </source>
</evidence>